<keyword evidence="4 5" id="KW-0143">Chaperone</keyword>
<dbReference type="RefSeq" id="WP_110462480.1">
    <property type="nucleotide sequence ID" value="NZ_QKMR01000014.1"/>
</dbReference>
<comment type="function">
    <text evidence="5">An accessory protein needed during the final step in the assembly of 30S ribosomal subunit, possibly for assembly of the head region. Essential for efficient processing of 16S rRNA. May be needed both before and after RbfA during the maturation of 16S rRNA. It has affinity for free ribosomal 30S subunits but not for 70S ribosomes.</text>
</comment>
<dbReference type="InterPro" id="IPR056792">
    <property type="entry name" value="PRC_RimM"/>
</dbReference>
<keyword evidence="9" id="KW-1185">Reference proteome</keyword>
<gene>
    <name evidence="5" type="primary">rimM</name>
    <name evidence="8" type="ORF">LY28_02465</name>
</gene>
<dbReference type="EMBL" id="QKMR01000014">
    <property type="protein sequence ID" value="PYG87082.1"/>
    <property type="molecule type" value="Genomic_DNA"/>
</dbReference>
<comment type="caution">
    <text evidence="8">The sequence shown here is derived from an EMBL/GenBank/DDBJ whole genome shotgun (WGS) entry which is preliminary data.</text>
</comment>
<dbReference type="PANTHER" id="PTHR33692">
    <property type="entry name" value="RIBOSOME MATURATION FACTOR RIMM"/>
    <property type="match status" value="1"/>
</dbReference>
<comment type="domain">
    <text evidence="5">The PRC barrel domain binds ribosomal protein uS19.</text>
</comment>
<reference evidence="8 9" key="1">
    <citation type="submission" date="2018-06" db="EMBL/GenBank/DDBJ databases">
        <title>Genomic Encyclopedia of Type Strains, Phase I: the one thousand microbial genomes (KMG-I) project.</title>
        <authorList>
            <person name="Kyrpides N."/>
        </authorList>
    </citation>
    <scope>NUCLEOTIDE SEQUENCE [LARGE SCALE GENOMIC DNA]</scope>
    <source>
        <strain evidence="8 9">DSM 19573</strain>
    </source>
</reference>
<protein>
    <recommendedName>
        <fullName evidence="5">Ribosome maturation factor RimM</fullName>
    </recommendedName>
</protein>
<feature type="domain" description="RimM N-terminal" evidence="6">
    <location>
        <begin position="7"/>
        <end position="87"/>
    </location>
</feature>
<dbReference type="PANTHER" id="PTHR33692:SF1">
    <property type="entry name" value="RIBOSOME MATURATION FACTOR RIMM"/>
    <property type="match status" value="1"/>
</dbReference>
<comment type="subcellular location">
    <subcellularLocation>
        <location evidence="5">Cytoplasm</location>
    </subcellularLocation>
</comment>
<organism evidence="8 9">
    <name type="scientific">Ruminiclostridium sufflavum DSM 19573</name>
    <dbReference type="NCBI Taxonomy" id="1121337"/>
    <lineage>
        <taxon>Bacteria</taxon>
        <taxon>Bacillati</taxon>
        <taxon>Bacillota</taxon>
        <taxon>Clostridia</taxon>
        <taxon>Eubacteriales</taxon>
        <taxon>Oscillospiraceae</taxon>
        <taxon>Ruminiclostridium</taxon>
    </lineage>
</organism>
<evidence type="ECO:0000256" key="1">
    <source>
        <dbReference type="ARBA" id="ARBA00022490"/>
    </source>
</evidence>
<evidence type="ECO:0000256" key="4">
    <source>
        <dbReference type="ARBA" id="ARBA00023186"/>
    </source>
</evidence>
<dbReference type="GO" id="GO:0043022">
    <property type="term" value="F:ribosome binding"/>
    <property type="evidence" value="ECO:0007669"/>
    <property type="project" value="InterPro"/>
</dbReference>
<evidence type="ECO:0000313" key="9">
    <source>
        <dbReference type="Proteomes" id="UP000248132"/>
    </source>
</evidence>
<dbReference type="InterPro" id="IPR009000">
    <property type="entry name" value="Transl_B-barrel_sf"/>
</dbReference>
<evidence type="ECO:0000259" key="6">
    <source>
        <dbReference type="Pfam" id="PF01782"/>
    </source>
</evidence>
<feature type="domain" description="Ribosome maturation factor RimM PRC barrel" evidence="7">
    <location>
        <begin position="101"/>
        <end position="167"/>
    </location>
</feature>
<dbReference type="AlphaFoldDB" id="A0A318XMB8"/>
<dbReference type="SUPFAM" id="SSF50346">
    <property type="entry name" value="PRC-barrel domain"/>
    <property type="match status" value="1"/>
</dbReference>
<dbReference type="Pfam" id="PF24986">
    <property type="entry name" value="PRC_RimM"/>
    <property type="match status" value="1"/>
</dbReference>
<keyword evidence="1 5" id="KW-0963">Cytoplasm</keyword>
<dbReference type="GO" id="GO:0005840">
    <property type="term" value="C:ribosome"/>
    <property type="evidence" value="ECO:0007669"/>
    <property type="project" value="InterPro"/>
</dbReference>
<dbReference type="GO" id="GO:0042274">
    <property type="term" value="P:ribosomal small subunit biogenesis"/>
    <property type="evidence" value="ECO:0007669"/>
    <property type="project" value="UniProtKB-UniRule"/>
</dbReference>
<dbReference type="Proteomes" id="UP000248132">
    <property type="component" value="Unassembled WGS sequence"/>
</dbReference>
<evidence type="ECO:0000313" key="8">
    <source>
        <dbReference type="EMBL" id="PYG87082.1"/>
    </source>
</evidence>
<dbReference type="GO" id="GO:0006364">
    <property type="term" value="P:rRNA processing"/>
    <property type="evidence" value="ECO:0007669"/>
    <property type="project" value="UniProtKB-UniRule"/>
</dbReference>
<dbReference type="OrthoDB" id="9810331at2"/>
<sequence>MLEYLIVGQLINTHGVKGELKAVSMTDDSHRFLDLKWVFIDKNGKLEKYNISGVKFFKQFVILKFEGVDSIDAAEKLKNLYMKVDRANAVRLPKGSFFIADIMGLQVYDENNSLLGQLKDVIHTGSNDVYVVKNEEGKELLIPALKSVVMEISPENGRISVILPKGLLD</sequence>
<dbReference type="InterPro" id="IPR036976">
    <property type="entry name" value="RimM_N_sf"/>
</dbReference>
<evidence type="ECO:0000259" key="7">
    <source>
        <dbReference type="Pfam" id="PF24986"/>
    </source>
</evidence>
<accession>A0A318XMB8</accession>
<proteinExistence type="inferred from homology"/>
<comment type="subunit">
    <text evidence="5">Binds ribosomal protein uS19.</text>
</comment>
<keyword evidence="3 5" id="KW-0698">rRNA processing</keyword>
<dbReference type="Pfam" id="PF01782">
    <property type="entry name" value="RimM"/>
    <property type="match status" value="1"/>
</dbReference>
<dbReference type="SUPFAM" id="SSF50447">
    <property type="entry name" value="Translation proteins"/>
    <property type="match status" value="1"/>
</dbReference>
<dbReference type="GO" id="GO:0005737">
    <property type="term" value="C:cytoplasm"/>
    <property type="evidence" value="ECO:0007669"/>
    <property type="project" value="UniProtKB-SubCell"/>
</dbReference>
<dbReference type="InterPro" id="IPR002676">
    <property type="entry name" value="RimM_N"/>
</dbReference>
<comment type="similarity">
    <text evidence="5">Belongs to the RimM family.</text>
</comment>
<dbReference type="NCBIfam" id="TIGR02273">
    <property type="entry name" value="16S_RimM"/>
    <property type="match status" value="1"/>
</dbReference>
<dbReference type="Gene3D" id="2.30.30.240">
    <property type="entry name" value="PRC-barrel domain"/>
    <property type="match status" value="1"/>
</dbReference>
<dbReference type="HAMAP" id="MF_00014">
    <property type="entry name" value="Ribosome_mat_RimM"/>
    <property type="match status" value="1"/>
</dbReference>
<evidence type="ECO:0000256" key="3">
    <source>
        <dbReference type="ARBA" id="ARBA00022552"/>
    </source>
</evidence>
<evidence type="ECO:0000256" key="5">
    <source>
        <dbReference type="HAMAP-Rule" id="MF_00014"/>
    </source>
</evidence>
<evidence type="ECO:0000256" key="2">
    <source>
        <dbReference type="ARBA" id="ARBA00022517"/>
    </source>
</evidence>
<dbReference type="InterPro" id="IPR011033">
    <property type="entry name" value="PRC_barrel-like_sf"/>
</dbReference>
<name>A0A318XMB8_9FIRM</name>
<dbReference type="Gene3D" id="2.40.30.60">
    <property type="entry name" value="RimM"/>
    <property type="match status" value="1"/>
</dbReference>
<dbReference type="InterPro" id="IPR011961">
    <property type="entry name" value="RimM"/>
</dbReference>
<keyword evidence="2 5" id="KW-0690">Ribosome biogenesis</keyword>